<gene>
    <name evidence="11" type="ORF">LSTR_LSTR008374</name>
</gene>
<feature type="region of interest" description="Disordered" evidence="8">
    <location>
        <begin position="647"/>
        <end position="768"/>
    </location>
</feature>
<feature type="transmembrane region" description="Helical" evidence="9">
    <location>
        <begin position="117"/>
        <end position="137"/>
    </location>
</feature>
<feature type="transmembrane region" description="Helical" evidence="9">
    <location>
        <begin position="172"/>
        <end position="194"/>
    </location>
</feature>
<feature type="compositionally biased region" description="Polar residues" evidence="8">
    <location>
        <begin position="728"/>
        <end position="747"/>
    </location>
</feature>
<dbReference type="InterPro" id="IPR004156">
    <property type="entry name" value="OATP"/>
</dbReference>
<feature type="transmembrane region" description="Helical" evidence="9">
    <location>
        <begin position="486"/>
        <end position="509"/>
    </location>
</feature>
<dbReference type="PANTHER" id="PTHR11388">
    <property type="entry name" value="ORGANIC ANION TRANSPORTER"/>
    <property type="match status" value="1"/>
</dbReference>
<proteinExistence type="inferred from homology"/>
<accession>A0A482XV12</accession>
<dbReference type="PANTHER" id="PTHR11388:SF158">
    <property type="entry name" value="ORGANIC ANION TRANSPORTING POLYPEPTIDE 33EB"/>
    <property type="match status" value="1"/>
</dbReference>
<feature type="transmembrane region" description="Helical" evidence="9">
    <location>
        <begin position="344"/>
        <end position="365"/>
    </location>
</feature>
<dbReference type="Proteomes" id="UP000291343">
    <property type="component" value="Unassembled WGS sequence"/>
</dbReference>
<dbReference type="OrthoDB" id="5062115at2759"/>
<feature type="transmembrane region" description="Helical" evidence="9">
    <location>
        <begin position="214"/>
        <end position="235"/>
    </location>
</feature>
<keyword evidence="3" id="KW-1003">Cell membrane</keyword>
<evidence type="ECO:0000256" key="9">
    <source>
        <dbReference type="SAM" id="Phobius"/>
    </source>
</evidence>
<dbReference type="AlphaFoldDB" id="A0A482XV12"/>
<evidence type="ECO:0000256" key="5">
    <source>
        <dbReference type="ARBA" id="ARBA00022989"/>
    </source>
</evidence>
<dbReference type="STRING" id="195883.A0A482XV12"/>
<evidence type="ECO:0000256" key="6">
    <source>
        <dbReference type="ARBA" id="ARBA00023136"/>
    </source>
</evidence>
<keyword evidence="4 9" id="KW-0812">Transmembrane</keyword>
<keyword evidence="12" id="KW-1185">Reference proteome</keyword>
<dbReference type="PROSITE" id="PS51465">
    <property type="entry name" value="KAZAL_2"/>
    <property type="match status" value="1"/>
</dbReference>
<keyword evidence="5 9" id="KW-1133">Transmembrane helix</keyword>
<comment type="similarity">
    <text evidence="2">Belongs to the organo anion transporter (TC 2.A.60) family.</text>
</comment>
<comment type="caution">
    <text evidence="11">The sequence shown here is derived from an EMBL/GenBank/DDBJ whole genome shotgun (WGS) entry which is preliminary data.</text>
</comment>
<evidence type="ECO:0000256" key="8">
    <source>
        <dbReference type="SAM" id="MobiDB-lite"/>
    </source>
</evidence>
<evidence type="ECO:0000256" key="3">
    <source>
        <dbReference type="ARBA" id="ARBA00022475"/>
    </source>
</evidence>
<feature type="compositionally biased region" description="Polar residues" evidence="8">
    <location>
        <begin position="681"/>
        <end position="690"/>
    </location>
</feature>
<dbReference type="InParanoid" id="A0A482XV12"/>
<feature type="transmembrane region" description="Helical" evidence="9">
    <location>
        <begin position="52"/>
        <end position="77"/>
    </location>
</feature>
<comment type="subcellular location">
    <subcellularLocation>
        <location evidence="1">Cell membrane</location>
        <topology evidence="1">Multi-pass membrane protein</topology>
    </subcellularLocation>
</comment>
<dbReference type="InterPro" id="IPR036259">
    <property type="entry name" value="MFS_trans_sf"/>
</dbReference>
<dbReference type="GO" id="GO:0015347">
    <property type="term" value="F:sodium-independent organic anion transmembrane transporter activity"/>
    <property type="evidence" value="ECO:0007669"/>
    <property type="project" value="TreeGrafter"/>
</dbReference>
<feature type="transmembrane region" description="Helical" evidence="9">
    <location>
        <begin position="241"/>
        <end position="263"/>
    </location>
</feature>
<reference evidence="11 12" key="1">
    <citation type="journal article" date="2017" name="Gigascience">
        <title>Genome sequence of the small brown planthopper, Laodelphax striatellus.</title>
        <authorList>
            <person name="Zhu J."/>
            <person name="Jiang F."/>
            <person name="Wang X."/>
            <person name="Yang P."/>
            <person name="Bao Y."/>
            <person name="Zhao W."/>
            <person name="Wang W."/>
            <person name="Lu H."/>
            <person name="Wang Q."/>
            <person name="Cui N."/>
            <person name="Li J."/>
            <person name="Chen X."/>
            <person name="Luo L."/>
            <person name="Yu J."/>
            <person name="Kang L."/>
            <person name="Cui F."/>
        </authorList>
    </citation>
    <scope>NUCLEOTIDE SEQUENCE [LARGE SCALE GENOMIC DNA]</scope>
    <source>
        <strain evidence="11">Lst14</strain>
    </source>
</reference>
<evidence type="ECO:0000256" key="7">
    <source>
        <dbReference type="ARBA" id="ARBA00023157"/>
    </source>
</evidence>
<evidence type="ECO:0000256" key="1">
    <source>
        <dbReference type="ARBA" id="ARBA00004651"/>
    </source>
</evidence>
<dbReference type="SUPFAM" id="SSF103473">
    <property type="entry name" value="MFS general substrate transporter"/>
    <property type="match status" value="1"/>
</dbReference>
<dbReference type="GO" id="GO:0043252">
    <property type="term" value="P:sodium-independent organic anion transport"/>
    <property type="evidence" value="ECO:0007669"/>
    <property type="project" value="TreeGrafter"/>
</dbReference>
<sequence length="768" mass="85789">MHSNDKYRSRTETAGMVSGSFDTTTGGVVDCGYICNGYVLCSKFGRFAKPRLFFVIFILLGLIHGAVETILMKTILSSDPVIPYRTTKWIILGSEILQLISALPIVFWGSRKRRPQWLAGCMGSLAFTGFIFASYLLTEYSADSKQRQYRTQKDNLLCNIWFDNIILKRWSWYWLTVLALFLLHFATGISRIAYWSLGIAYVDDNSLSRSSPYVIGLILALKQFGPFSGLFISYFSTTNFYNGLCWLGASIVVLIVAFLIGMFPTKMIDNEFRNASYSNEDPGYFSSLKRIFTNKIIILSGSAMIFVLTVIVNATAIEEEYIESVFYVPSSYYSLFNSILSLRYLFTILKPTIAATAIFVSGFLIHRVRPRSTILCIWSVICLCVAAACMFCLIFLRCSGTPIHHDDSRKDLLEHCNKECDCNQVPFTPVCSEYDQFVFYSPCHAGCSSSSQGFGGDRIFLDCQCVSSHSVRGGHCTRGKCTVFYWLYQLMTLIITAAISSGFVGSLIVCLRSVLPADKSSAIGVIAIVSGFAARAPFKFLYDFVTNFGCIYLVGDLCKMYNSEKLATYFQLLNISFLLIAAGILSLICFLAEDVALYESVILRASRSKPNVSEPDGDGREMTDFRAQLNQALKNRREVAAEEQQLLGERRSSMSSRQFSENDPVLPNDQPLQEHQKNSEGYENGRNSLILNDEKPNSFDKLRPSTSNQSSNRDHRPKVLPKPIIFSKPSTSSFKPQNLPSTSSSGMSPPATPDPTGVKAERCLTTPL</sequence>
<organism evidence="11 12">
    <name type="scientific">Laodelphax striatellus</name>
    <name type="common">Small brown planthopper</name>
    <name type="synonym">Delphax striatella</name>
    <dbReference type="NCBI Taxonomy" id="195883"/>
    <lineage>
        <taxon>Eukaryota</taxon>
        <taxon>Metazoa</taxon>
        <taxon>Ecdysozoa</taxon>
        <taxon>Arthropoda</taxon>
        <taxon>Hexapoda</taxon>
        <taxon>Insecta</taxon>
        <taxon>Pterygota</taxon>
        <taxon>Neoptera</taxon>
        <taxon>Paraneoptera</taxon>
        <taxon>Hemiptera</taxon>
        <taxon>Auchenorrhyncha</taxon>
        <taxon>Fulgoroidea</taxon>
        <taxon>Delphacidae</taxon>
        <taxon>Criomorphinae</taxon>
        <taxon>Laodelphax</taxon>
    </lineage>
</organism>
<keyword evidence="7" id="KW-1015">Disulfide bond</keyword>
<feature type="compositionally biased region" description="Basic and acidic residues" evidence="8">
    <location>
        <begin position="692"/>
        <end position="703"/>
    </location>
</feature>
<feature type="transmembrane region" description="Helical" evidence="9">
    <location>
        <begin position="569"/>
        <end position="592"/>
    </location>
</feature>
<feature type="transmembrane region" description="Helical" evidence="9">
    <location>
        <begin position="521"/>
        <end position="538"/>
    </location>
</feature>
<feature type="transmembrane region" description="Helical" evidence="9">
    <location>
        <begin position="89"/>
        <end position="110"/>
    </location>
</feature>
<dbReference type="SMR" id="A0A482XV12"/>
<evidence type="ECO:0000313" key="11">
    <source>
        <dbReference type="EMBL" id="RZF49088.1"/>
    </source>
</evidence>
<evidence type="ECO:0000259" key="10">
    <source>
        <dbReference type="PROSITE" id="PS51465"/>
    </source>
</evidence>
<keyword evidence="6 9" id="KW-0472">Membrane</keyword>
<protein>
    <recommendedName>
        <fullName evidence="10">Kazal-like domain-containing protein</fullName>
    </recommendedName>
</protein>
<dbReference type="InterPro" id="IPR002350">
    <property type="entry name" value="Kazal_dom"/>
</dbReference>
<dbReference type="FunCoup" id="A0A482XV12">
    <property type="interactions" value="21"/>
</dbReference>
<dbReference type="GO" id="GO:0016323">
    <property type="term" value="C:basolateral plasma membrane"/>
    <property type="evidence" value="ECO:0007669"/>
    <property type="project" value="TreeGrafter"/>
</dbReference>
<feature type="transmembrane region" description="Helical" evidence="9">
    <location>
        <begin position="372"/>
        <end position="396"/>
    </location>
</feature>
<evidence type="ECO:0000313" key="12">
    <source>
        <dbReference type="Proteomes" id="UP000291343"/>
    </source>
</evidence>
<dbReference type="EMBL" id="QKKF02000377">
    <property type="protein sequence ID" value="RZF49088.1"/>
    <property type="molecule type" value="Genomic_DNA"/>
</dbReference>
<dbReference type="Pfam" id="PF03137">
    <property type="entry name" value="OATP"/>
    <property type="match status" value="1"/>
</dbReference>
<feature type="domain" description="Kazal-like" evidence="10">
    <location>
        <begin position="410"/>
        <end position="467"/>
    </location>
</feature>
<name>A0A482XV12_LAOST</name>
<evidence type="ECO:0000256" key="4">
    <source>
        <dbReference type="ARBA" id="ARBA00022692"/>
    </source>
</evidence>
<feature type="transmembrane region" description="Helical" evidence="9">
    <location>
        <begin position="296"/>
        <end position="317"/>
    </location>
</feature>
<evidence type="ECO:0000256" key="2">
    <source>
        <dbReference type="ARBA" id="ARBA00009657"/>
    </source>
</evidence>